<sequence length="128" mass="13918">MQTETLTAAVHNSCPDLDAQRVAQCTLITLDALGEHLSTETGDRVASGLPDDAAGALRSGSRRADTTGESVKIGVFLDKVRTRTELPPEQADSLTYAVAITLAHMLDESRVQLLRDRLPSELDRLFRD</sequence>
<dbReference type="OrthoDB" id="7062840at2"/>
<evidence type="ECO:0000313" key="2">
    <source>
        <dbReference type="EMBL" id="KEZ79370.1"/>
    </source>
</evidence>
<keyword evidence="3" id="KW-1185">Reference proteome</keyword>
<dbReference type="RefSeq" id="WP_037332981.1">
    <property type="nucleotide sequence ID" value="NZ_APNK01000001.1"/>
</dbReference>
<dbReference type="AlphaFoldDB" id="A0A084IRN6"/>
<dbReference type="Proteomes" id="UP000028302">
    <property type="component" value="Unassembled WGS sequence"/>
</dbReference>
<dbReference type="EMBL" id="APNK01000001">
    <property type="protein sequence ID" value="KEZ79370.1"/>
    <property type="molecule type" value="Genomic_DNA"/>
</dbReference>
<comment type="caution">
    <text evidence="2">The sequence shown here is derived from an EMBL/GenBank/DDBJ whole genome shotgun (WGS) entry which is preliminary data.</text>
</comment>
<accession>A0A084IRN6</accession>
<gene>
    <name evidence="2" type="ORF">C41B8_01435</name>
</gene>
<name>A0A084IRN6_SALHC</name>
<evidence type="ECO:0000256" key="1">
    <source>
        <dbReference type="SAM" id="MobiDB-lite"/>
    </source>
</evidence>
<evidence type="ECO:0000313" key="3">
    <source>
        <dbReference type="Proteomes" id="UP000028302"/>
    </source>
</evidence>
<organism evidence="2 3">
    <name type="scientific">Salinisphaera hydrothermalis (strain C41B8)</name>
    <dbReference type="NCBI Taxonomy" id="1304275"/>
    <lineage>
        <taxon>Bacteria</taxon>
        <taxon>Pseudomonadati</taxon>
        <taxon>Pseudomonadota</taxon>
        <taxon>Gammaproteobacteria</taxon>
        <taxon>Salinisphaerales</taxon>
        <taxon>Salinisphaeraceae</taxon>
        <taxon>Salinisphaera</taxon>
    </lineage>
</organism>
<dbReference type="Gene3D" id="1.10.490.110">
    <property type="entry name" value="Uncharacterized conserved protein DUF2267"/>
    <property type="match status" value="1"/>
</dbReference>
<feature type="region of interest" description="Disordered" evidence="1">
    <location>
        <begin position="39"/>
        <end position="67"/>
    </location>
</feature>
<dbReference type="Pfam" id="PF10025">
    <property type="entry name" value="DUF2267"/>
    <property type="match status" value="1"/>
</dbReference>
<reference evidence="2 3" key="1">
    <citation type="submission" date="2013-03" db="EMBL/GenBank/DDBJ databases">
        <title>Salinisphaera hydrothermalis C41B8 Genome Sequencing.</title>
        <authorList>
            <person name="Li C."/>
            <person name="Lai Q."/>
            <person name="Shao Z."/>
        </authorList>
    </citation>
    <scope>NUCLEOTIDE SEQUENCE [LARGE SCALE GENOMIC DNA]</scope>
    <source>
        <strain evidence="2 3">C41B8</strain>
    </source>
</reference>
<dbReference type="InterPro" id="IPR018727">
    <property type="entry name" value="DUF2267"/>
</dbReference>
<proteinExistence type="predicted"/>
<dbReference type="eggNOG" id="ENOG5030K9M">
    <property type="taxonomic scope" value="Bacteria"/>
</dbReference>
<dbReference type="InterPro" id="IPR038282">
    <property type="entry name" value="DUF2267_sf"/>
</dbReference>
<protein>
    <recommendedName>
        <fullName evidence="4">DUF2267 domain-containing protein</fullName>
    </recommendedName>
</protein>
<evidence type="ECO:0008006" key="4">
    <source>
        <dbReference type="Google" id="ProtNLM"/>
    </source>
</evidence>